<evidence type="ECO:0000313" key="4">
    <source>
        <dbReference type="Proteomes" id="UP000229385"/>
    </source>
</evidence>
<accession>A0A2M7XBS0</accession>
<dbReference type="InterPro" id="IPR050249">
    <property type="entry name" value="Pseudomonas-type_ThrB"/>
</dbReference>
<organism evidence="3 4">
    <name type="scientific">Candidatus Uhrbacteria bacterium CG_4_9_14_3_um_filter_50_9</name>
    <dbReference type="NCBI Taxonomy" id="1975035"/>
    <lineage>
        <taxon>Bacteria</taxon>
        <taxon>Candidatus Uhriibacteriota</taxon>
    </lineage>
</organism>
<dbReference type="Proteomes" id="UP000229385">
    <property type="component" value="Unassembled WGS sequence"/>
</dbReference>
<dbReference type="EMBL" id="PFWU01000043">
    <property type="protein sequence ID" value="PJA45338.1"/>
    <property type="molecule type" value="Genomic_DNA"/>
</dbReference>
<dbReference type="Pfam" id="PF01636">
    <property type="entry name" value="APH"/>
    <property type="match status" value="1"/>
</dbReference>
<dbReference type="PANTHER" id="PTHR21064">
    <property type="entry name" value="AMINOGLYCOSIDE PHOSPHOTRANSFERASE DOMAIN-CONTAINING PROTEIN-RELATED"/>
    <property type="match status" value="1"/>
</dbReference>
<protein>
    <recommendedName>
        <fullName evidence="2">Aminoglycoside phosphotransferase domain-containing protein</fullName>
    </recommendedName>
</protein>
<comment type="similarity">
    <text evidence="1">Belongs to the pseudomonas-type ThrB family.</text>
</comment>
<comment type="caution">
    <text evidence="3">The sequence shown here is derived from an EMBL/GenBank/DDBJ whole genome shotgun (WGS) entry which is preliminary data.</text>
</comment>
<reference evidence="4" key="1">
    <citation type="submission" date="2017-09" db="EMBL/GenBank/DDBJ databases">
        <title>Depth-based differentiation of microbial function through sediment-hosted aquifers and enrichment of novel symbionts in the deep terrestrial subsurface.</title>
        <authorList>
            <person name="Probst A.J."/>
            <person name="Ladd B."/>
            <person name="Jarett J.K."/>
            <person name="Geller-Mcgrath D.E."/>
            <person name="Sieber C.M.K."/>
            <person name="Emerson J.B."/>
            <person name="Anantharaman K."/>
            <person name="Thomas B.C."/>
            <person name="Malmstrom R."/>
            <person name="Stieglmeier M."/>
            <person name="Klingl A."/>
            <person name="Woyke T."/>
            <person name="Ryan C.M."/>
            <person name="Banfield J.F."/>
        </authorList>
    </citation>
    <scope>NUCLEOTIDE SEQUENCE [LARGE SCALE GENOMIC DNA]</scope>
</reference>
<dbReference type="InterPro" id="IPR011009">
    <property type="entry name" value="Kinase-like_dom_sf"/>
</dbReference>
<dbReference type="Gene3D" id="3.90.1200.10">
    <property type="match status" value="1"/>
</dbReference>
<dbReference type="InterPro" id="IPR002575">
    <property type="entry name" value="Aminoglycoside_PTrfase"/>
</dbReference>
<evidence type="ECO:0000313" key="3">
    <source>
        <dbReference type="EMBL" id="PJA45338.1"/>
    </source>
</evidence>
<evidence type="ECO:0000256" key="1">
    <source>
        <dbReference type="ARBA" id="ARBA00038240"/>
    </source>
</evidence>
<evidence type="ECO:0000259" key="2">
    <source>
        <dbReference type="Pfam" id="PF01636"/>
    </source>
</evidence>
<dbReference type="GO" id="GO:0019202">
    <property type="term" value="F:amino acid kinase activity"/>
    <property type="evidence" value="ECO:0007669"/>
    <property type="project" value="TreeGrafter"/>
</dbReference>
<dbReference type="SUPFAM" id="SSF56112">
    <property type="entry name" value="Protein kinase-like (PK-like)"/>
    <property type="match status" value="1"/>
</dbReference>
<feature type="domain" description="Aminoglycoside phosphotransferase" evidence="2">
    <location>
        <begin position="32"/>
        <end position="253"/>
    </location>
</feature>
<dbReference type="AlphaFoldDB" id="A0A2M7XBS0"/>
<name>A0A2M7XBS0_9BACT</name>
<proteinExistence type="inferred from homology"/>
<sequence>MIIYDDIPTLDLVAHELHELFGIRDVRSVDLLRGGYLCKNFIIETHADRFFLKQYRHKLSQVVSQIKFAESFFASQGAPVLLPMSDGYGRSAFLMGQNWYSLFPFHNAQTKNLSELGSREVRLLGEQLAQLHRAGAGISDQIQPLLLWDKNRFDLEVVEIERALNRQPRLNRIEQMIKQMLEKKKRFVSNQDSCRGRTLPYDTLLHGDFGYQNVFFSEDGERIESIFDFEKTARGPRAYELARSLFVNCFEDGWEQKNIDLAVEFLTAYYKQYPLSLEEFQLGVCLYLTNLAHQTWVEGKVLLKKSLDYLDLLETHARRIDHLTDDIDALSVTIFQRATRTETATSLP</sequence>
<dbReference type="PANTHER" id="PTHR21064:SF6">
    <property type="entry name" value="AMINOGLYCOSIDE PHOSPHOTRANSFERASE DOMAIN-CONTAINING PROTEIN"/>
    <property type="match status" value="1"/>
</dbReference>
<gene>
    <name evidence="3" type="ORF">CO174_03735</name>
</gene>